<proteinExistence type="predicted"/>
<gene>
    <name evidence="6" type="ORF">OCU04_004757</name>
</gene>
<dbReference type="InterPro" id="IPR002893">
    <property type="entry name" value="Znf_MYND"/>
</dbReference>
<dbReference type="InterPro" id="IPR011990">
    <property type="entry name" value="TPR-like_helical_dom_sf"/>
</dbReference>
<keyword evidence="2 4" id="KW-0863">Zinc-finger</keyword>
<dbReference type="GO" id="GO:0008270">
    <property type="term" value="F:zinc ion binding"/>
    <property type="evidence" value="ECO:0007669"/>
    <property type="project" value="UniProtKB-KW"/>
</dbReference>
<dbReference type="Proteomes" id="UP001152300">
    <property type="component" value="Unassembled WGS sequence"/>
</dbReference>
<keyword evidence="1" id="KW-0479">Metal-binding</keyword>
<accession>A0A9X0AR41</accession>
<evidence type="ECO:0000256" key="2">
    <source>
        <dbReference type="ARBA" id="ARBA00022771"/>
    </source>
</evidence>
<dbReference type="Gene3D" id="6.10.140.2220">
    <property type="match status" value="1"/>
</dbReference>
<evidence type="ECO:0000256" key="4">
    <source>
        <dbReference type="PROSITE-ProRule" id="PRU00134"/>
    </source>
</evidence>
<dbReference type="AlphaFoldDB" id="A0A9X0AR41"/>
<name>A0A9X0AR41_9HELO</name>
<dbReference type="Gene3D" id="1.25.40.10">
    <property type="entry name" value="Tetratricopeptide repeat domain"/>
    <property type="match status" value="1"/>
</dbReference>
<dbReference type="SUPFAM" id="SSF144232">
    <property type="entry name" value="HIT/MYND zinc finger-like"/>
    <property type="match status" value="1"/>
</dbReference>
<evidence type="ECO:0000256" key="1">
    <source>
        <dbReference type="ARBA" id="ARBA00022723"/>
    </source>
</evidence>
<sequence length="195" mass="21606">MSAFVHNSAGTAMAVMKAAQLNNQANQLEASGDLAGAEKLFLESLRLKIKGTGEDSIQTALSKNALGELYMKMEGKWEDAKKLLEDADRVRSRIDDFDAACTRDNLGQLWEIKGDMVKAKAARERNPGSMICSNFNCSLSGANVKSKRDDLKNCARCKSTWYCSAQCQKVDWKTRHKKWCKKPETESAEQVSTTG</sequence>
<evidence type="ECO:0000313" key="6">
    <source>
        <dbReference type="EMBL" id="KAJ8067407.1"/>
    </source>
</evidence>
<feature type="domain" description="MYND-type" evidence="5">
    <location>
        <begin position="134"/>
        <end position="180"/>
    </location>
</feature>
<comment type="caution">
    <text evidence="6">The sequence shown here is derived from an EMBL/GenBank/DDBJ whole genome shotgun (WGS) entry which is preliminary data.</text>
</comment>
<evidence type="ECO:0000313" key="7">
    <source>
        <dbReference type="Proteomes" id="UP001152300"/>
    </source>
</evidence>
<reference evidence="6" key="1">
    <citation type="submission" date="2022-11" db="EMBL/GenBank/DDBJ databases">
        <title>Genome Resource of Sclerotinia nivalis Strain SnTB1, a Plant Pathogen Isolated from American Ginseng.</title>
        <authorList>
            <person name="Fan S."/>
        </authorList>
    </citation>
    <scope>NUCLEOTIDE SEQUENCE</scope>
    <source>
        <strain evidence="6">SnTB1</strain>
    </source>
</reference>
<dbReference type="Pfam" id="PF13424">
    <property type="entry name" value="TPR_12"/>
    <property type="match status" value="1"/>
</dbReference>
<dbReference type="Pfam" id="PF01753">
    <property type="entry name" value="zf-MYND"/>
    <property type="match status" value="1"/>
</dbReference>
<dbReference type="OrthoDB" id="432970at2759"/>
<keyword evidence="3" id="KW-0862">Zinc</keyword>
<protein>
    <recommendedName>
        <fullName evidence="5">MYND-type domain-containing protein</fullName>
    </recommendedName>
</protein>
<organism evidence="6 7">
    <name type="scientific">Sclerotinia nivalis</name>
    <dbReference type="NCBI Taxonomy" id="352851"/>
    <lineage>
        <taxon>Eukaryota</taxon>
        <taxon>Fungi</taxon>
        <taxon>Dikarya</taxon>
        <taxon>Ascomycota</taxon>
        <taxon>Pezizomycotina</taxon>
        <taxon>Leotiomycetes</taxon>
        <taxon>Helotiales</taxon>
        <taxon>Sclerotiniaceae</taxon>
        <taxon>Sclerotinia</taxon>
    </lineage>
</organism>
<evidence type="ECO:0000256" key="3">
    <source>
        <dbReference type="ARBA" id="ARBA00022833"/>
    </source>
</evidence>
<dbReference type="PROSITE" id="PS50865">
    <property type="entry name" value="ZF_MYND_2"/>
    <property type="match status" value="1"/>
</dbReference>
<dbReference type="EMBL" id="JAPEIS010000004">
    <property type="protein sequence ID" value="KAJ8067407.1"/>
    <property type="molecule type" value="Genomic_DNA"/>
</dbReference>
<dbReference type="SUPFAM" id="SSF48452">
    <property type="entry name" value="TPR-like"/>
    <property type="match status" value="1"/>
</dbReference>
<evidence type="ECO:0000259" key="5">
    <source>
        <dbReference type="PROSITE" id="PS50865"/>
    </source>
</evidence>
<keyword evidence="7" id="KW-1185">Reference proteome</keyword>